<protein>
    <recommendedName>
        <fullName evidence="1">F-box domain-containing protein</fullName>
    </recommendedName>
</protein>
<dbReference type="SMART" id="SM00256">
    <property type="entry name" value="FBOX"/>
    <property type="match status" value="1"/>
</dbReference>
<dbReference type="EMBL" id="JANEYG010000020">
    <property type="protein sequence ID" value="KAJ8919195.1"/>
    <property type="molecule type" value="Genomic_DNA"/>
</dbReference>
<keyword evidence="3" id="KW-1185">Reference proteome</keyword>
<comment type="caution">
    <text evidence="2">The sequence shown here is derived from an EMBL/GenBank/DDBJ whole genome shotgun (WGS) entry which is preliminary data.</text>
</comment>
<dbReference type="Pfam" id="PF12937">
    <property type="entry name" value="F-box-like"/>
    <property type="match status" value="1"/>
</dbReference>
<dbReference type="AlphaFoldDB" id="A0AAV8VY77"/>
<dbReference type="PROSITE" id="PS50181">
    <property type="entry name" value="FBOX"/>
    <property type="match status" value="1"/>
</dbReference>
<dbReference type="Gene3D" id="3.80.10.10">
    <property type="entry name" value="Ribonuclease Inhibitor"/>
    <property type="match status" value="1"/>
</dbReference>
<accession>A0AAV8VY77</accession>
<dbReference type="InterPro" id="IPR036047">
    <property type="entry name" value="F-box-like_dom_sf"/>
</dbReference>
<dbReference type="SUPFAM" id="SSF52047">
    <property type="entry name" value="RNI-like"/>
    <property type="match status" value="1"/>
</dbReference>
<proteinExistence type="predicted"/>
<dbReference type="SUPFAM" id="SSF81383">
    <property type="entry name" value="F-box domain"/>
    <property type="match status" value="1"/>
</dbReference>
<evidence type="ECO:0000259" key="1">
    <source>
        <dbReference type="PROSITE" id="PS50181"/>
    </source>
</evidence>
<organism evidence="2 3">
    <name type="scientific">Exocentrus adspersus</name>
    <dbReference type="NCBI Taxonomy" id="1586481"/>
    <lineage>
        <taxon>Eukaryota</taxon>
        <taxon>Metazoa</taxon>
        <taxon>Ecdysozoa</taxon>
        <taxon>Arthropoda</taxon>
        <taxon>Hexapoda</taxon>
        <taxon>Insecta</taxon>
        <taxon>Pterygota</taxon>
        <taxon>Neoptera</taxon>
        <taxon>Endopterygota</taxon>
        <taxon>Coleoptera</taxon>
        <taxon>Polyphaga</taxon>
        <taxon>Cucujiformia</taxon>
        <taxon>Chrysomeloidea</taxon>
        <taxon>Cerambycidae</taxon>
        <taxon>Lamiinae</taxon>
        <taxon>Acanthocinini</taxon>
        <taxon>Exocentrus</taxon>
    </lineage>
</organism>
<dbReference type="InterPro" id="IPR001810">
    <property type="entry name" value="F-box_dom"/>
</dbReference>
<reference evidence="2 3" key="1">
    <citation type="journal article" date="2023" name="Insect Mol. Biol.">
        <title>Genome sequencing provides insights into the evolution of gene families encoding plant cell wall-degrading enzymes in longhorned beetles.</title>
        <authorList>
            <person name="Shin N.R."/>
            <person name="Okamura Y."/>
            <person name="Kirsch R."/>
            <person name="Pauchet Y."/>
        </authorList>
    </citation>
    <scope>NUCLEOTIDE SEQUENCE [LARGE SCALE GENOMIC DNA]</scope>
    <source>
        <strain evidence="2">EAD_L_NR</strain>
    </source>
</reference>
<evidence type="ECO:0000313" key="2">
    <source>
        <dbReference type="EMBL" id="KAJ8919195.1"/>
    </source>
</evidence>
<dbReference type="PANTHER" id="PTHR38926">
    <property type="entry name" value="F-BOX DOMAIN CONTAINING PROTEIN, EXPRESSED"/>
    <property type="match status" value="1"/>
</dbReference>
<dbReference type="Gene3D" id="1.20.1280.50">
    <property type="match status" value="1"/>
</dbReference>
<dbReference type="InterPro" id="IPR032675">
    <property type="entry name" value="LRR_dom_sf"/>
</dbReference>
<dbReference type="Proteomes" id="UP001159042">
    <property type="component" value="Unassembled WGS sequence"/>
</dbReference>
<name>A0AAV8VY77_9CUCU</name>
<sequence>MDGAVEQCSYGQPSRKKAKSIAERDPAKRDWATLPVNVLLKIFGYLDLKSIGNCAMLCSTLNNISKDSSLYKKVTLKYNMNSQFLESFVSKISHPREVYIEYKYYDQHADGGDYQDFTKYVAMVLRKCGEHILSLKIESCRNEELLLNISECVHLRRLALYRCKSSFKTLSSLNNLTNITFVSCHFPQKVVTEVVRRNSNLKYISLSNNINVNANEICEVMSKCNPLVKEIHFSERKRVKSKSLRTLARLTNLRKLELISGPGFDSDPEDALEQLAAGCPQLENLVIYGWKEINDDNLIPALHMFTQLRTLDLRGTNITIKSCREAALSLPYLQTMDVIKCQRVNKSQLAQLQKDFVEIHIPLE</sequence>
<dbReference type="PANTHER" id="PTHR38926:SF5">
    <property type="entry name" value="F-BOX AND LEUCINE-RICH REPEAT PROTEIN 6"/>
    <property type="match status" value="1"/>
</dbReference>
<feature type="domain" description="F-box" evidence="1">
    <location>
        <begin position="28"/>
        <end position="74"/>
    </location>
</feature>
<gene>
    <name evidence="2" type="ORF">NQ315_012183</name>
</gene>
<evidence type="ECO:0000313" key="3">
    <source>
        <dbReference type="Proteomes" id="UP001159042"/>
    </source>
</evidence>